<dbReference type="AlphaFoldDB" id="A0A0H5CFP4"/>
<dbReference type="PANTHER" id="PTHR19317">
    <property type="entry name" value="PRENYLATED RAB ACCEPTOR 1-RELATED"/>
    <property type="match status" value="1"/>
</dbReference>
<organism evidence="6 8">
    <name type="scientific">Cyberlindnera jadinii (strain ATCC 18201 / CBS 1600 / BCRC 20928 / JCM 3617 / NBRC 0987 / NRRL Y-1542)</name>
    <name type="common">Torula yeast</name>
    <name type="synonym">Candida utilis</name>
    <dbReference type="NCBI Taxonomy" id="983966"/>
    <lineage>
        <taxon>Eukaryota</taxon>
        <taxon>Fungi</taxon>
        <taxon>Dikarya</taxon>
        <taxon>Ascomycota</taxon>
        <taxon>Saccharomycotina</taxon>
        <taxon>Saccharomycetes</taxon>
        <taxon>Phaffomycetales</taxon>
        <taxon>Phaffomycetaceae</taxon>
        <taxon>Cyberlindnera</taxon>
    </lineage>
</organism>
<dbReference type="Proteomes" id="UP000094389">
    <property type="component" value="Unassembled WGS sequence"/>
</dbReference>
<comment type="similarity">
    <text evidence="5">Belongs to the PRA1 family.</text>
</comment>
<feature type="transmembrane region" description="Helical" evidence="5">
    <location>
        <begin position="125"/>
        <end position="150"/>
    </location>
</feature>
<evidence type="ECO:0000256" key="5">
    <source>
        <dbReference type="RuleBase" id="RU363107"/>
    </source>
</evidence>
<evidence type="ECO:0000313" key="6">
    <source>
        <dbReference type="EMBL" id="CEP23409.1"/>
    </source>
</evidence>
<protein>
    <recommendedName>
        <fullName evidence="5">PRA1 family protein</fullName>
    </recommendedName>
</protein>
<feature type="transmembrane region" description="Helical" evidence="5">
    <location>
        <begin position="73"/>
        <end position="105"/>
    </location>
</feature>
<reference evidence="7 9" key="3">
    <citation type="journal article" date="2016" name="Proc. Natl. Acad. Sci. U.S.A.">
        <title>Comparative genomics of biotechnologically important yeasts.</title>
        <authorList>
            <person name="Riley R."/>
            <person name="Haridas S."/>
            <person name="Wolfe K.H."/>
            <person name="Lopes M.R."/>
            <person name="Hittinger C.T."/>
            <person name="Goeker M."/>
            <person name="Salamov A.A."/>
            <person name="Wisecaver J.H."/>
            <person name="Long T.M."/>
            <person name="Calvey C.H."/>
            <person name="Aerts A.L."/>
            <person name="Barry K.W."/>
            <person name="Choi C."/>
            <person name="Clum A."/>
            <person name="Coughlan A.Y."/>
            <person name="Deshpande S."/>
            <person name="Douglass A.P."/>
            <person name="Hanson S.J."/>
            <person name="Klenk H.-P."/>
            <person name="LaButti K.M."/>
            <person name="Lapidus A."/>
            <person name="Lindquist E.A."/>
            <person name="Lipzen A.M."/>
            <person name="Meier-Kolthoff J.P."/>
            <person name="Ohm R.A."/>
            <person name="Otillar R.P."/>
            <person name="Pangilinan J.L."/>
            <person name="Peng Y."/>
            <person name="Rokas A."/>
            <person name="Rosa C.A."/>
            <person name="Scheuner C."/>
            <person name="Sibirny A.A."/>
            <person name="Slot J.C."/>
            <person name="Stielow J.B."/>
            <person name="Sun H."/>
            <person name="Kurtzman C.P."/>
            <person name="Blackwell M."/>
            <person name="Grigoriev I.V."/>
            <person name="Jeffries T.W."/>
        </authorList>
    </citation>
    <scope>NUCLEOTIDE SEQUENCE [LARGE SCALE GENOMIC DNA]</scope>
    <source>
        <strain evidence="9">ATCC 18201 / CBS 1600 / BCRC 20928 / JCM 3617 / NBRC 0987 / NRRL Y-1542</strain>
        <strain evidence="7">NRRL Y-1542</strain>
    </source>
</reference>
<accession>A0A1E4S2H0</accession>
<dbReference type="EMBL" id="KV453930">
    <property type="protein sequence ID" value="ODV73734.1"/>
    <property type="molecule type" value="Genomic_DNA"/>
</dbReference>
<dbReference type="GO" id="GO:0005794">
    <property type="term" value="C:Golgi apparatus"/>
    <property type="evidence" value="ECO:0007669"/>
    <property type="project" value="TreeGrafter"/>
</dbReference>
<evidence type="ECO:0000313" key="9">
    <source>
        <dbReference type="Proteomes" id="UP000094389"/>
    </source>
</evidence>
<dbReference type="STRING" id="983966.A0A0H5CFP4"/>
<sequence>MSFSQLSTASFSQFSERFSLDRLRSEAGSLQNRFANVRPPQEFFDVKRISKPQNFGDLQSRVTYNLGYFSTNYLLIVSMLSVYSLLTNLLLLFVIVFVIAGVYGIGKLGGADLEIGPLRLTNSQLYTGLLVVSVPLGFLASPISTILWLIGASSVTVLTHASFLEKPVETAFEEETV</sequence>
<dbReference type="OrthoDB" id="63113at2759"/>
<evidence type="ECO:0000313" key="8">
    <source>
        <dbReference type="Proteomes" id="UP000038830"/>
    </source>
</evidence>
<accession>A0A0H5CFP4</accession>
<name>A0A0H5CFP4_CYBJN</name>
<keyword evidence="4 5" id="KW-0472">Membrane</keyword>
<evidence type="ECO:0000256" key="1">
    <source>
        <dbReference type="ARBA" id="ARBA00004141"/>
    </source>
</evidence>
<dbReference type="Proteomes" id="UP000038830">
    <property type="component" value="Unassembled WGS sequence"/>
</dbReference>
<comment type="subcellular location">
    <subcellularLocation>
        <location evidence="1 5">Membrane</location>
        <topology evidence="1 5">Multi-pass membrane protein</topology>
    </subcellularLocation>
</comment>
<reference evidence="8" key="2">
    <citation type="journal article" date="2015" name="J. Biotechnol.">
        <title>The structure of the Cyberlindnera jadinii genome and its relation to Candida utilis analyzed by the occurrence of single nucleotide polymorphisms.</title>
        <authorList>
            <person name="Rupp O."/>
            <person name="Brinkrolf K."/>
            <person name="Buerth C."/>
            <person name="Kunigo M."/>
            <person name="Schneider J."/>
            <person name="Jaenicke S."/>
            <person name="Goesmann A."/>
            <person name="Puehler A."/>
            <person name="Jaeger K.-E."/>
            <person name="Ernst J.F."/>
        </authorList>
    </citation>
    <scope>NUCLEOTIDE SEQUENCE [LARGE SCALE GENOMIC DNA]</scope>
    <source>
        <strain evidence="8">ATCC 18201 / CBS 1600 / BCRC 20928 / JCM 3617 / NBRC 0987 / NRRL Y-1542</strain>
    </source>
</reference>
<evidence type="ECO:0000256" key="3">
    <source>
        <dbReference type="ARBA" id="ARBA00022989"/>
    </source>
</evidence>
<dbReference type="EMBL" id="CDQK01000004">
    <property type="protein sequence ID" value="CEP23409.1"/>
    <property type="molecule type" value="Genomic_DNA"/>
</dbReference>
<evidence type="ECO:0000313" key="7">
    <source>
        <dbReference type="EMBL" id="ODV73734.1"/>
    </source>
</evidence>
<dbReference type="Pfam" id="PF03208">
    <property type="entry name" value="PRA1"/>
    <property type="match status" value="1"/>
</dbReference>
<reference evidence="6" key="1">
    <citation type="submission" date="2014-12" db="EMBL/GenBank/DDBJ databases">
        <authorList>
            <person name="Jaenicke S."/>
        </authorList>
    </citation>
    <scope>NUCLEOTIDE SEQUENCE [LARGE SCALE GENOMIC DNA]</scope>
    <source>
        <strain evidence="6">CBS1600</strain>
    </source>
</reference>
<dbReference type="InterPro" id="IPR004895">
    <property type="entry name" value="Prenylated_rab_accept_PRA1"/>
</dbReference>
<proteinExistence type="inferred from homology"/>
<evidence type="ECO:0000256" key="4">
    <source>
        <dbReference type="ARBA" id="ARBA00023136"/>
    </source>
</evidence>
<dbReference type="GO" id="GO:0016020">
    <property type="term" value="C:membrane"/>
    <property type="evidence" value="ECO:0007669"/>
    <property type="project" value="UniProtKB-SubCell"/>
</dbReference>
<keyword evidence="3 5" id="KW-1133">Transmembrane helix</keyword>
<keyword evidence="9" id="KW-1185">Reference proteome</keyword>
<evidence type="ECO:0000256" key="2">
    <source>
        <dbReference type="ARBA" id="ARBA00022692"/>
    </source>
</evidence>
<dbReference type="OMA" id="PWTVFFN"/>
<gene>
    <name evidence="6" type="primary">PRA1</name>
    <name evidence="6" type="ORF">BN1211_3990</name>
    <name evidence="7" type="ORF">CYBJADRAFT_173132</name>
</gene>
<dbReference type="PANTHER" id="PTHR19317:SF0">
    <property type="entry name" value="PRENYLATED RAB ACCEPTOR PROTEIN 1"/>
    <property type="match status" value="1"/>
</dbReference>
<keyword evidence="2 5" id="KW-0812">Transmembrane</keyword>